<evidence type="ECO:0000313" key="1">
    <source>
        <dbReference type="EMBL" id="EFI95359.1"/>
    </source>
</evidence>
<dbReference type="InParanoid" id="D8QA88"/>
<dbReference type="EMBL" id="GL377308">
    <property type="protein sequence ID" value="EFI95359.1"/>
    <property type="molecule type" value="Genomic_DNA"/>
</dbReference>
<organism evidence="2">
    <name type="scientific">Schizophyllum commune (strain H4-8 / FGSC 9210)</name>
    <name type="common">Split gill fungus</name>
    <dbReference type="NCBI Taxonomy" id="578458"/>
    <lineage>
        <taxon>Eukaryota</taxon>
        <taxon>Fungi</taxon>
        <taxon>Dikarya</taxon>
        <taxon>Basidiomycota</taxon>
        <taxon>Agaricomycotina</taxon>
        <taxon>Agaricomycetes</taxon>
        <taxon>Agaricomycetidae</taxon>
        <taxon>Agaricales</taxon>
        <taxon>Schizophyllaceae</taxon>
        <taxon>Schizophyllum</taxon>
    </lineage>
</organism>
<dbReference type="OrthoDB" id="10352122at2759"/>
<sequence length="265" mass="29694">MSTVRSNALVYLTDTPFLFPFAASAYQMVSGVSEILKALLIFSKKLEACTGDADKELWAKYKEVARALRRCGVENANLLKTLVELMRATFVLTMAEPSDLKRVPEIQVTYGRFLGRLTAFVDSCSTASSLLLDLDQQVSHALCYPPVIRKLVLEAWLPIIKHCSLFTPSHRATMLTSGRDGLRNIQHQLDQLLDVADGLKDAAFKACLAFRLDNALLKDIRKRSIYWRRALERSTTIVLCELQDAIGRIVITSKKINSHASSIYL</sequence>
<keyword evidence="2" id="KW-1185">Reference proteome</keyword>
<dbReference type="RefSeq" id="XP_003030262.1">
    <property type="nucleotide sequence ID" value="XM_003030216.1"/>
</dbReference>
<name>D8QA88_SCHCM</name>
<dbReference type="Proteomes" id="UP000007431">
    <property type="component" value="Unassembled WGS sequence"/>
</dbReference>
<dbReference type="AlphaFoldDB" id="D8QA88"/>
<proteinExistence type="predicted"/>
<dbReference type="HOGENOM" id="CLU_1050348_0_0_1"/>
<protein>
    <submittedName>
        <fullName evidence="1">Uncharacterized protein</fullName>
    </submittedName>
</protein>
<reference evidence="1 2" key="1">
    <citation type="journal article" date="2010" name="Nat. Biotechnol.">
        <title>Genome sequence of the model mushroom Schizophyllum commune.</title>
        <authorList>
            <person name="Ohm R.A."/>
            <person name="de Jong J.F."/>
            <person name="Lugones L.G."/>
            <person name="Aerts A."/>
            <person name="Kothe E."/>
            <person name="Stajich J.E."/>
            <person name="de Vries R.P."/>
            <person name="Record E."/>
            <person name="Levasseur A."/>
            <person name="Baker S.E."/>
            <person name="Bartholomew K.A."/>
            <person name="Coutinho P.M."/>
            <person name="Erdmann S."/>
            <person name="Fowler T.J."/>
            <person name="Gathman A.C."/>
            <person name="Lombard V."/>
            <person name="Henrissat B."/>
            <person name="Knabe N."/>
            <person name="Kuees U."/>
            <person name="Lilly W.W."/>
            <person name="Lindquist E."/>
            <person name="Lucas S."/>
            <person name="Magnuson J.K."/>
            <person name="Piumi F."/>
            <person name="Raudaskoski M."/>
            <person name="Salamov A."/>
            <person name="Schmutz J."/>
            <person name="Schwarze F.W.M.R."/>
            <person name="vanKuyk P.A."/>
            <person name="Horton J.S."/>
            <person name="Grigoriev I.V."/>
            <person name="Woesten H.A.B."/>
        </authorList>
    </citation>
    <scope>NUCLEOTIDE SEQUENCE [LARGE SCALE GENOMIC DNA]</scope>
    <source>
        <strain evidence="2">H4-8 / FGSC 9210</strain>
    </source>
</reference>
<gene>
    <name evidence="1" type="ORF">SCHCODRAFT_110835</name>
</gene>
<dbReference type="GeneID" id="9588702"/>
<dbReference type="VEuPathDB" id="FungiDB:SCHCODRAFT_02582642"/>
<accession>D8QA88</accession>
<evidence type="ECO:0000313" key="2">
    <source>
        <dbReference type="Proteomes" id="UP000007431"/>
    </source>
</evidence>
<dbReference type="KEGG" id="scm:SCHCO_02582642"/>
<feature type="non-terminal residue" evidence="1">
    <location>
        <position position="265"/>
    </location>
</feature>